<evidence type="ECO:0000256" key="3">
    <source>
        <dbReference type="ARBA" id="ARBA00013017"/>
    </source>
</evidence>
<evidence type="ECO:0000256" key="6">
    <source>
        <dbReference type="ARBA" id="ARBA00023002"/>
    </source>
</evidence>
<protein>
    <recommendedName>
        <fullName evidence="3">thioredoxin-dependent peroxiredoxin</fullName>
        <ecNumber evidence="3">1.11.1.24</ecNumber>
    </recommendedName>
    <alternativeName>
        <fullName evidence="11">Bacterioferritin comigratory protein</fullName>
    </alternativeName>
    <alternativeName>
        <fullName evidence="9">Thioredoxin peroxidase</fullName>
    </alternativeName>
</protein>
<dbReference type="InterPro" id="IPR024706">
    <property type="entry name" value="Peroxiredoxin_AhpC-typ"/>
</dbReference>
<dbReference type="InterPro" id="IPR050924">
    <property type="entry name" value="Peroxiredoxin_BCP/PrxQ"/>
</dbReference>
<dbReference type="PANTHER" id="PTHR42801:SF22">
    <property type="entry name" value="PEROXIREDOXIN SLL0755-RELATED"/>
    <property type="match status" value="1"/>
</dbReference>
<comment type="function">
    <text evidence="1">Thiol-specific peroxidase that catalyzes the reduction of hydrogen peroxide and organic hydroperoxides to water and alcohols, respectively. Plays a role in cell protection against oxidative stress by detoxifying peroxides and as sensor of hydrogen peroxide-mediated signaling events.</text>
</comment>
<sequence length="152" mass="17390">MPAEVGDRAPDFTLPADSWEREVSLEEVLREGPVVLFFYPGDWSSVCTDQLDEVQDNLQEFSRRGARVLAISVDSPWSHRAWAEARGITFPLLSDFLRGVARDYGVLNERGFAERAYFVIDRDGRIRARRVERTPRDRPPLERVLGDLDGLL</sequence>
<accession>A0A510HIU3</accession>
<reference evidence="15" key="1">
    <citation type="journal article" date="2019" name="Microbiol. Resour. Announc.">
        <title>Complete Genome Sequence of Rubrobacter xylanophilus Strain AA3-22, Isolated from Arima Onsen in Japan.</title>
        <authorList>
            <person name="Tomariguchi N."/>
            <person name="Miyazaki K."/>
        </authorList>
    </citation>
    <scope>NUCLEOTIDE SEQUENCE [LARGE SCALE GENOMIC DNA]</scope>
    <source>
        <strain evidence="15">AA3-22</strain>
    </source>
</reference>
<dbReference type="RefSeq" id="WP_143526707.1">
    <property type="nucleotide sequence ID" value="NZ_AP019791.1"/>
</dbReference>
<dbReference type="GO" id="GO:0005737">
    <property type="term" value="C:cytoplasm"/>
    <property type="evidence" value="ECO:0007669"/>
    <property type="project" value="TreeGrafter"/>
</dbReference>
<dbReference type="GO" id="GO:0008379">
    <property type="term" value="F:thioredoxin peroxidase activity"/>
    <property type="evidence" value="ECO:0007669"/>
    <property type="project" value="TreeGrafter"/>
</dbReference>
<feature type="domain" description="Thioredoxin" evidence="14">
    <location>
        <begin position="3"/>
        <end position="152"/>
    </location>
</feature>
<dbReference type="SUPFAM" id="SSF52833">
    <property type="entry name" value="Thioredoxin-like"/>
    <property type="match status" value="1"/>
</dbReference>
<comment type="catalytic activity">
    <reaction evidence="12">
        <text>a hydroperoxide + [thioredoxin]-dithiol = an alcohol + [thioredoxin]-disulfide + H2O</text>
        <dbReference type="Rhea" id="RHEA:62620"/>
        <dbReference type="Rhea" id="RHEA-COMP:10698"/>
        <dbReference type="Rhea" id="RHEA-COMP:10700"/>
        <dbReference type="ChEBI" id="CHEBI:15377"/>
        <dbReference type="ChEBI" id="CHEBI:29950"/>
        <dbReference type="ChEBI" id="CHEBI:30879"/>
        <dbReference type="ChEBI" id="CHEBI:35924"/>
        <dbReference type="ChEBI" id="CHEBI:50058"/>
        <dbReference type="EC" id="1.11.1.24"/>
    </reaction>
</comment>
<dbReference type="PIRSF" id="PIRSF000239">
    <property type="entry name" value="AHPC"/>
    <property type="match status" value="1"/>
</dbReference>
<keyword evidence="8" id="KW-0676">Redox-active center</keyword>
<keyword evidence="4" id="KW-0575">Peroxidase</keyword>
<feature type="active site" description="Cysteine sulfenic acid (-SOH) intermediate; for peroxidase activity" evidence="13">
    <location>
        <position position="47"/>
    </location>
</feature>
<dbReference type="PROSITE" id="PS51352">
    <property type="entry name" value="THIOREDOXIN_2"/>
    <property type="match status" value="1"/>
</dbReference>
<comment type="similarity">
    <text evidence="10">Belongs to the peroxiredoxin family. BCP/PrxQ subfamily.</text>
</comment>
<evidence type="ECO:0000256" key="5">
    <source>
        <dbReference type="ARBA" id="ARBA00022862"/>
    </source>
</evidence>
<evidence type="ECO:0000256" key="9">
    <source>
        <dbReference type="ARBA" id="ARBA00032824"/>
    </source>
</evidence>
<dbReference type="PANTHER" id="PTHR42801">
    <property type="entry name" value="THIOREDOXIN-DEPENDENT PEROXIDE REDUCTASE"/>
    <property type="match status" value="1"/>
</dbReference>
<keyword evidence="5" id="KW-0049">Antioxidant</keyword>
<evidence type="ECO:0000259" key="14">
    <source>
        <dbReference type="PROSITE" id="PS51352"/>
    </source>
</evidence>
<dbReference type="InterPro" id="IPR036249">
    <property type="entry name" value="Thioredoxin-like_sf"/>
</dbReference>
<dbReference type="AlphaFoldDB" id="A0A510HIU3"/>
<evidence type="ECO:0000256" key="8">
    <source>
        <dbReference type="ARBA" id="ARBA00023284"/>
    </source>
</evidence>
<evidence type="ECO:0000256" key="1">
    <source>
        <dbReference type="ARBA" id="ARBA00003330"/>
    </source>
</evidence>
<comment type="subunit">
    <text evidence="2">Monomer.</text>
</comment>
<name>A0A510HIU3_9ACTN</name>
<evidence type="ECO:0000256" key="11">
    <source>
        <dbReference type="ARBA" id="ARBA00041373"/>
    </source>
</evidence>
<dbReference type="Proteomes" id="UP000318065">
    <property type="component" value="Chromosome"/>
</dbReference>
<dbReference type="CDD" id="cd03018">
    <property type="entry name" value="PRX_AhpE_like"/>
    <property type="match status" value="1"/>
</dbReference>
<evidence type="ECO:0000256" key="4">
    <source>
        <dbReference type="ARBA" id="ARBA00022559"/>
    </source>
</evidence>
<dbReference type="InterPro" id="IPR013766">
    <property type="entry name" value="Thioredoxin_domain"/>
</dbReference>
<dbReference type="EC" id="1.11.1.24" evidence="3"/>
<evidence type="ECO:0000256" key="12">
    <source>
        <dbReference type="ARBA" id="ARBA00049091"/>
    </source>
</evidence>
<proteinExistence type="inferred from homology"/>
<dbReference type="GO" id="GO:0045454">
    <property type="term" value="P:cell redox homeostasis"/>
    <property type="evidence" value="ECO:0007669"/>
    <property type="project" value="TreeGrafter"/>
</dbReference>
<keyword evidence="16" id="KW-1185">Reference proteome</keyword>
<dbReference type="Gene3D" id="3.40.30.10">
    <property type="entry name" value="Glutaredoxin"/>
    <property type="match status" value="1"/>
</dbReference>
<evidence type="ECO:0000256" key="2">
    <source>
        <dbReference type="ARBA" id="ARBA00011245"/>
    </source>
</evidence>
<evidence type="ECO:0000256" key="13">
    <source>
        <dbReference type="PIRSR" id="PIRSR000239-1"/>
    </source>
</evidence>
<gene>
    <name evidence="15" type="ORF">RxyAA322_04370</name>
</gene>
<dbReference type="EMBL" id="AP019791">
    <property type="protein sequence ID" value="BBL78583.1"/>
    <property type="molecule type" value="Genomic_DNA"/>
</dbReference>
<organism evidence="15 16">
    <name type="scientific">Rubrobacter xylanophilus</name>
    <dbReference type="NCBI Taxonomy" id="49319"/>
    <lineage>
        <taxon>Bacteria</taxon>
        <taxon>Bacillati</taxon>
        <taxon>Actinomycetota</taxon>
        <taxon>Rubrobacteria</taxon>
        <taxon>Rubrobacterales</taxon>
        <taxon>Rubrobacteraceae</taxon>
        <taxon>Rubrobacter</taxon>
    </lineage>
</organism>
<evidence type="ECO:0000256" key="10">
    <source>
        <dbReference type="ARBA" id="ARBA00038489"/>
    </source>
</evidence>
<dbReference type="Pfam" id="PF00578">
    <property type="entry name" value="AhpC-TSA"/>
    <property type="match status" value="1"/>
</dbReference>
<keyword evidence="7" id="KW-1015">Disulfide bond</keyword>
<evidence type="ECO:0000313" key="16">
    <source>
        <dbReference type="Proteomes" id="UP000318065"/>
    </source>
</evidence>
<evidence type="ECO:0000256" key="7">
    <source>
        <dbReference type="ARBA" id="ARBA00023157"/>
    </source>
</evidence>
<dbReference type="InterPro" id="IPR000866">
    <property type="entry name" value="AhpC/TSA"/>
</dbReference>
<dbReference type="GO" id="GO:0034599">
    <property type="term" value="P:cellular response to oxidative stress"/>
    <property type="evidence" value="ECO:0007669"/>
    <property type="project" value="TreeGrafter"/>
</dbReference>
<evidence type="ECO:0000313" key="15">
    <source>
        <dbReference type="EMBL" id="BBL78583.1"/>
    </source>
</evidence>
<keyword evidence="6" id="KW-0560">Oxidoreductase</keyword>
<dbReference type="OrthoDB" id="9812811at2"/>